<proteinExistence type="predicted"/>
<evidence type="ECO:0000313" key="2">
    <source>
        <dbReference type="Proteomes" id="UP001279734"/>
    </source>
</evidence>
<reference evidence="1" key="1">
    <citation type="submission" date="2023-05" db="EMBL/GenBank/DDBJ databases">
        <title>Nepenthes gracilis genome sequencing.</title>
        <authorList>
            <person name="Fukushima K."/>
        </authorList>
    </citation>
    <scope>NUCLEOTIDE SEQUENCE</scope>
    <source>
        <strain evidence="1">SING2019-196</strain>
    </source>
</reference>
<gene>
    <name evidence="1" type="ORF">Nepgr_004067</name>
</gene>
<keyword evidence="2" id="KW-1185">Reference proteome</keyword>
<dbReference type="AlphaFoldDB" id="A0AAD3S0N4"/>
<evidence type="ECO:0000313" key="1">
    <source>
        <dbReference type="EMBL" id="GMH02228.1"/>
    </source>
</evidence>
<dbReference type="Proteomes" id="UP001279734">
    <property type="component" value="Unassembled WGS sequence"/>
</dbReference>
<name>A0AAD3S0N4_NEPGR</name>
<accession>A0AAD3S0N4</accession>
<comment type="caution">
    <text evidence="1">The sequence shown here is derived from an EMBL/GenBank/DDBJ whole genome shotgun (WGS) entry which is preliminary data.</text>
</comment>
<organism evidence="1 2">
    <name type="scientific">Nepenthes gracilis</name>
    <name type="common">Slender pitcher plant</name>
    <dbReference type="NCBI Taxonomy" id="150966"/>
    <lineage>
        <taxon>Eukaryota</taxon>
        <taxon>Viridiplantae</taxon>
        <taxon>Streptophyta</taxon>
        <taxon>Embryophyta</taxon>
        <taxon>Tracheophyta</taxon>
        <taxon>Spermatophyta</taxon>
        <taxon>Magnoliopsida</taxon>
        <taxon>eudicotyledons</taxon>
        <taxon>Gunneridae</taxon>
        <taxon>Pentapetalae</taxon>
        <taxon>Caryophyllales</taxon>
        <taxon>Nepenthaceae</taxon>
        <taxon>Nepenthes</taxon>
    </lineage>
</organism>
<protein>
    <submittedName>
        <fullName evidence="1">Uncharacterized protein</fullName>
    </submittedName>
</protein>
<sequence length="101" mass="11083">MKDAGSAQDSNSFAALQSSEADLLDSLPERSGKSDVNLLVEPEPTSNLGVESRDHLLVSLPYLKSPTWLRSPQVPPQLVFLQPLEVLAWLDGCWLIRPATQ</sequence>
<dbReference type="EMBL" id="BSYO01000003">
    <property type="protein sequence ID" value="GMH02228.1"/>
    <property type="molecule type" value="Genomic_DNA"/>
</dbReference>